<accession>A0A9D1L5X7</accession>
<feature type="compositionally biased region" description="Basic and acidic residues" evidence="7">
    <location>
        <begin position="642"/>
        <end position="655"/>
    </location>
</feature>
<keyword evidence="4 8" id="KW-0812">Transmembrane</keyword>
<feature type="transmembrane region" description="Helical" evidence="8">
    <location>
        <begin position="155"/>
        <end position="177"/>
    </location>
</feature>
<dbReference type="GO" id="GO:0005886">
    <property type="term" value="C:plasma membrane"/>
    <property type="evidence" value="ECO:0007669"/>
    <property type="project" value="UniProtKB-SubCell"/>
</dbReference>
<dbReference type="SUPFAM" id="SSF53649">
    <property type="entry name" value="Alkaline phosphatase-like"/>
    <property type="match status" value="1"/>
</dbReference>
<dbReference type="PANTHER" id="PTHR47371">
    <property type="entry name" value="LIPOTEICHOIC ACID SYNTHASE"/>
    <property type="match status" value="1"/>
</dbReference>
<evidence type="ECO:0000313" key="11">
    <source>
        <dbReference type="Proteomes" id="UP000824090"/>
    </source>
</evidence>
<evidence type="ECO:0000256" key="4">
    <source>
        <dbReference type="ARBA" id="ARBA00022692"/>
    </source>
</evidence>
<keyword evidence="5 8" id="KW-1133">Transmembrane helix</keyword>
<feature type="transmembrane region" description="Helical" evidence="8">
    <location>
        <begin position="115"/>
        <end position="143"/>
    </location>
</feature>
<feature type="transmembrane region" description="Helical" evidence="8">
    <location>
        <begin position="12"/>
        <end position="30"/>
    </location>
</feature>
<evidence type="ECO:0000259" key="9">
    <source>
        <dbReference type="Pfam" id="PF00884"/>
    </source>
</evidence>
<dbReference type="Gene3D" id="3.40.720.10">
    <property type="entry name" value="Alkaline Phosphatase, subunit A"/>
    <property type="match status" value="1"/>
</dbReference>
<dbReference type="EMBL" id="DVMP01000050">
    <property type="protein sequence ID" value="HIU25370.1"/>
    <property type="molecule type" value="Genomic_DNA"/>
</dbReference>
<dbReference type="Proteomes" id="UP000824090">
    <property type="component" value="Unassembled WGS sequence"/>
</dbReference>
<reference evidence="10" key="2">
    <citation type="journal article" date="2021" name="PeerJ">
        <title>Extensive microbial diversity within the chicken gut microbiome revealed by metagenomics and culture.</title>
        <authorList>
            <person name="Gilroy R."/>
            <person name="Ravi A."/>
            <person name="Getino M."/>
            <person name="Pursley I."/>
            <person name="Horton D.L."/>
            <person name="Alikhan N.F."/>
            <person name="Baker D."/>
            <person name="Gharbi K."/>
            <person name="Hall N."/>
            <person name="Watson M."/>
            <person name="Adriaenssens E.M."/>
            <person name="Foster-Nyarko E."/>
            <person name="Jarju S."/>
            <person name="Secka A."/>
            <person name="Antonio M."/>
            <person name="Oren A."/>
            <person name="Chaudhuri R.R."/>
            <person name="La Ragione R."/>
            <person name="Hildebrand F."/>
            <person name="Pallen M.J."/>
        </authorList>
    </citation>
    <scope>NUCLEOTIDE SEQUENCE</scope>
    <source>
        <strain evidence="10">ChiHcec3-6078</strain>
    </source>
</reference>
<gene>
    <name evidence="10" type="ORF">IAC50_02570</name>
</gene>
<sequence>MEKLKAFYIKYLKNYIMLLVVIAIAMNLLIETLARHSLFESLGFLFTSPLVFLCNVLIILAVISLSLLFRKRIFFICLFCLPWLALGIINGVILANRMTPFTVKDLSSLEDGLSIVTNYFSIGTIILGVAGIVALVLGFIILYRKTPKLKEKIDYRKAAAVIVVIIVAAFGTVQISIKAGVLDTFFGNLAYAYRDNGVPYCFLVTWVSTGIDRPADYSEEAVKSVFDDGELGEDGIYTPGEDDDTDVESKPNILFLQLESFIDPTLVEGVKFSEDPIPNYRRLMEDYSSGYLTVPAVGAGTANVEFEVMTGISVKFFGPGEYPYKSILREVTCESTPYDLRPLGYTSHAIHNHRGAFYGRNKVFSNMGFDTFTSLEYMNNVMKTPRNWAKDGVLTEQILDALGSSEGPDYIYTISVQGHGKYPQEQVLENPAITVTEAASEEQKWAYEYYANQVYEMDLFIKELTDALESYDEDIILVMYGDHLPALDMTEEDMKTGSLYQTQYIIWDNFGMEKKDRDLATYQLTAEVMDRLDISAGLMTKYHQNHAGDSGYMAGLRLLAYDMLYGERYIYGGTNPFKATDLKMGVRDIKIDEVVQIGEKYYIKGQNFTEYSKISLDGKILNTVYLGPTILALNEEVDPEDASRMKVSQVEKNEEVLSTTE</sequence>
<feature type="transmembrane region" description="Helical" evidence="8">
    <location>
        <begin position="73"/>
        <end position="95"/>
    </location>
</feature>
<keyword evidence="6 8" id="KW-0472">Membrane</keyword>
<evidence type="ECO:0000256" key="8">
    <source>
        <dbReference type="SAM" id="Phobius"/>
    </source>
</evidence>
<evidence type="ECO:0000256" key="6">
    <source>
        <dbReference type="ARBA" id="ARBA00023136"/>
    </source>
</evidence>
<comment type="pathway">
    <text evidence="2">Cell wall biogenesis; lipoteichoic acid biosynthesis.</text>
</comment>
<evidence type="ECO:0000256" key="3">
    <source>
        <dbReference type="ARBA" id="ARBA00022475"/>
    </source>
</evidence>
<reference evidence="10" key="1">
    <citation type="submission" date="2020-10" db="EMBL/GenBank/DDBJ databases">
        <authorList>
            <person name="Gilroy R."/>
        </authorList>
    </citation>
    <scope>NUCLEOTIDE SEQUENCE</scope>
    <source>
        <strain evidence="10">ChiHcec3-6078</strain>
    </source>
</reference>
<dbReference type="PANTHER" id="PTHR47371:SF3">
    <property type="entry name" value="PHOSPHOGLYCEROL TRANSFERASE I"/>
    <property type="match status" value="1"/>
</dbReference>
<organism evidence="10 11">
    <name type="scientific">Candidatus Allocopromorpha excrementigallinarum</name>
    <dbReference type="NCBI Taxonomy" id="2840742"/>
    <lineage>
        <taxon>Bacteria</taxon>
        <taxon>Bacillati</taxon>
        <taxon>Bacillota</taxon>
        <taxon>Clostridia</taxon>
        <taxon>Eubacteriales</taxon>
        <taxon>Eubacteriaceae</taxon>
        <taxon>Eubacteriaceae incertae sedis</taxon>
        <taxon>Candidatus Allocopromorpha</taxon>
    </lineage>
</organism>
<comment type="caution">
    <text evidence="10">The sequence shown here is derived from an EMBL/GenBank/DDBJ whole genome shotgun (WGS) entry which is preliminary data.</text>
</comment>
<feature type="region of interest" description="Disordered" evidence="7">
    <location>
        <begin position="642"/>
        <end position="661"/>
    </location>
</feature>
<dbReference type="Pfam" id="PF00884">
    <property type="entry name" value="Sulfatase"/>
    <property type="match status" value="1"/>
</dbReference>
<evidence type="ECO:0000256" key="5">
    <source>
        <dbReference type="ARBA" id="ARBA00022989"/>
    </source>
</evidence>
<dbReference type="AlphaFoldDB" id="A0A9D1L5X7"/>
<name>A0A9D1L5X7_9FIRM</name>
<dbReference type="InterPro" id="IPR050448">
    <property type="entry name" value="OpgB/LTA_synthase_biosynth"/>
</dbReference>
<dbReference type="CDD" id="cd16015">
    <property type="entry name" value="LTA_synthase"/>
    <property type="match status" value="1"/>
</dbReference>
<dbReference type="InterPro" id="IPR000917">
    <property type="entry name" value="Sulfatase_N"/>
</dbReference>
<evidence type="ECO:0000256" key="2">
    <source>
        <dbReference type="ARBA" id="ARBA00004936"/>
    </source>
</evidence>
<protein>
    <submittedName>
        <fullName evidence="10">LTA synthase family protein</fullName>
    </submittedName>
</protein>
<keyword evidence="3" id="KW-1003">Cell membrane</keyword>
<evidence type="ECO:0000256" key="7">
    <source>
        <dbReference type="SAM" id="MobiDB-lite"/>
    </source>
</evidence>
<dbReference type="InterPro" id="IPR017850">
    <property type="entry name" value="Alkaline_phosphatase_core_sf"/>
</dbReference>
<feature type="domain" description="Sulfatase N-terminal" evidence="9">
    <location>
        <begin position="251"/>
        <end position="533"/>
    </location>
</feature>
<evidence type="ECO:0000256" key="1">
    <source>
        <dbReference type="ARBA" id="ARBA00004651"/>
    </source>
</evidence>
<feature type="transmembrane region" description="Helical" evidence="8">
    <location>
        <begin position="42"/>
        <end position="66"/>
    </location>
</feature>
<evidence type="ECO:0000313" key="10">
    <source>
        <dbReference type="EMBL" id="HIU25370.1"/>
    </source>
</evidence>
<proteinExistence type="predicted"/>
<comment type="subcellular location">
    <subcellularLocation>
        <location evidence="1">Cell membrane</location>
        <topology evidence="1">Multi-pass membrane protein</topology>
    </subcellularLocation>
</comment>